<dbReference type="RefSeq" id="WP_106564491.1">
    <property type="nucleotide sequence ID" value="NZ_PYAU01000001.1"/>
</dbReference>
<dbReference type="Proteomes" id="UP000241203">
    <property type="component" value="Unassembled WGS sequence"/>
</dbReference>
<keyword evidence="3" id="KW-0378">Hydrolase</keyword>
<name>A0A2P8H099_9MICO</name>
<dbReference type="Gene3D" id="3.40.50.1820">
    <property type="entry name" value="alpha/beta hydrolase"/>
    <property type="match status" value="1"/>
</dbReference>
<accession>A0A2P8H099</accession>
<feature type="domain" description="AB hydrolase-1" evidence="1">
    <location>
        <begin position="11"/>
        <end position="228"/>
    </location>
</feature>
<evidence type="ECO:0000313" key="2">
    <source>
        <dbReference type="EMBL" id="PSL39654.1"/>
    </source>
</evidence>
<sequence>MDRVAGVRPPVLFVHGIRTSRSMWRGQLAAVEAAGIRAEAVDLPAHGARIGETFSLDGALSAIDDAVTALGGRVVIVGLSLGGYLAMEYAGRRPSSVALLVASSCFTLPTGLGLAGYRGLARVIRRLPDRGMWLNDTMARFTVGRTASADVGAGGVALDAMDETLAAVGLTDPIDSLGRYDGPVQFVTGALDHFRLDERRFRAARPEAPFIVVPRAGHLVSLMAPEAFTRIVLDAVAAAPDAGGGGPRRDFPSDA</sequence>
<dbReference type="InterPro" id="IPR029058">
    <property type="entry name" value="AB_hydrolase_fold"/>
</dbReference>
<dbReference type="SUPFAM" id="SSF53474">
    <property type="entry name" value="alpha/beta-Hydrolases"/>
    <property type="match status" value="1"/>
</dbReference>
<reference evidence="2 4" key="1">
    <citation type="submission" date="2018-03" db="EMBL/GenBank/DDBJ databases">
        <title>Genomic Encyclopedia of Archaeal and Bacterial Type Strains, Phase II (KMG-II): from individual species to whole genera.</title>
        <authorList>
            <person name="Goeker M."/>
        </authorList>
    </citation>
    <scope>NUCLEOTIDE SEQUENCE [LARGE SCALE GENOMIC DNA]</scope>
    <source>
        <strain evidence="2 4">DSM 21548</strain>
    </source>
</reference>
<dbReference type="Proteomes" id="UP000268291">
    <property type="component" value="Unassembled WGS sequence"/>
</dbReference>
<evidence type="ECO:0000313" key="5">
    <source>
        <dbReference type="Proteomes" id="UP000268291"/>
    </source>
</evidence>
<evidence type="ECO:0000259" key="1">
    <source>
        <dbReference type="Pfam" id="PF12697"/>
    </source>
</evidence>
<dbReference type="GO" id="GO:0016787">
    <property type="term" value="F:hydrolase activity"/>
    <property type="evidence" value="ECO:0007669"/>
    <property type="project" value="UniProtKB-KW"/>
</dbReference>
<protein>
    <submittedName>
        <fullName evidence="3">Alpha/beta hydrolase</fullName>
    </submittedName>
    <submittedName>
        <fullName evidence="2">Pimeloyl-ACP methyl ester carboxylesterase</fullName>
    </submittedName>
</protein>
<gene>
    <name evidence="2" type="ORF">CLV49_3298</name>
    <name evidence="3" type="ORF">ELQ93_02765</name>
</gene>
<organism evidence="2 4">
    <name type="scientific">Labedella gwakjiensis</name>
    <dbReference type="NCBI Taxonomy" id="390269"/>
    <lineage>
        <taxon>Bacteria</taxon>
        <taxon>Bacillati</taxon>
        <taxon>Actinomycetota</taxon>
        <taxon>Actinomycetes</taxon>
        <taxon>Micrococcales</taxon>
        <taxon>Microbacteriaceae</taxon>
        <taxon>Labedella</taxon>
    </lineage>
</organism>
<proteinExistence type="predicted"/>
<dbReference type="InterPro" id="IPR050266">
    <property type="entry name" value="AB_hydrolase_sf"/>
</dbReference>
<comment type="caution">
    <text evidence="2">The sequence shown here is derived from an EMBL/GenBank/DDBJ whole genome shotgun (WGS) entry which is preliminary data.</text>
</comment>
<keyword evidence="5" id="KW-1185">Reference proteome</keyword>
<dbReference type="PANTHER" id="PTHR43798">
    <property type="entry name" value="MONOACYLGLYCEROL LIPASE"/>
    <property type="match status" value="1"/>
</dbReference>
<dbReference type="AlphaFoldDB" id="A0A2P8H099"/>
<dbReference type="EMBL" id="RZGY01000001">
    <property type="protein sequence ID" value="RUQ85956.1"/>
    <property type="molecule type" value="Genomic_DNA"/>
</dbReference>
<evidence type="ECO:0000313" key="3">
    <source>
        <dbReference type="EMBL" id="RUQ85956.1"/>
    </source>
</evidence>
<dbReference type="EMBL" id="PYAU01000001">
    <property type="protein sequence ID" value="PSL39654.1"/>
    <property type="molecule type" value="Genomic_DNA"/>
</dbReference>
<reference evidence="3 5" key="2">
    <citation type="submission" date="2018-12" db="EMBL/GenBank/DDBJ databases">
        <authorList>
            <person name="hu s."/>
            <person name="Xu Y."/>
            <person name="Xu B."/>
            <person name="Li F."/>
        </authorList>
    </citation>
    <scope>NUCLEOTIDE SEQUENCE [LARGE SCALE GENOMIC DNA]</scope>
    <source>
        <strain evidence="3 5">KSW2-17</strain>
    </source>
</reference>
<dbReference type="Pfam" id="PF12697">
    <property type="entry name" value="Abhydrolase_6"/>
    <property type="match status" value="1"/>
</dbReference>
<evidence type="ECO:0000313" key="4">
    <source>
        <dbReference type="Proteomes" id="UP000241203"/>
    </source>
</evidence>
<dbReference type="OrthoDB" id="5495375at2"/>
<dbReference type="InterPro" id="IPR000073">
    <property type="entry name" value="AB_hydrolase_1"/>
</dbReference>